<reference evidence="1 2" key="1">
    <citation type="submission" date="2012-01" db="EMBL/GenBank/DDBJ databases">
        <title>Complete sequence of Desulfotomaculum gibsoniae DSM 7213.</title>
        <authorList>
            <consortium name="US DOE Joint Genome Institute"/>
            <person name="Lucas S."/>
            <person name="Han J."/>
            <person name="Lapidus A."/>
            <person name="Cheng J.-F."/>
            <person name="Goodwin L."/>
            <person name="Pitluck S."/>
            <person name="Peters L."/>
            <person name="Ovchinnikova G."/>
            <person name="Teshima H."/>
            <person name="Detter J.C."/>
            <person name="Han C."/>
            <person name="Tapia R."/>
            <person name="Land M."/>
            <person name="Hauser L."/>
            <person name="Kyrpides N."/>
            <person name="Ivanova N."/>
            <person name="Pagani I."/>
            <person name="Parshina S."/>
            <person name="Plugge C."/>
            <person name="Muyzer G."/>
            <person name="Kuever J."/>
            <person name="Ivanova A."/>
            <person name="Nazina T."/>
            <person name="Klenk H.-P."/>
            <person name="Brambilla E."/>
            <person name="Spring S."/>
            <person name="Stams A.F."/>
            <person name="Woyke T."/>
        </authorList>
    </citation>
    <scope>NUCLEOTIDE SEQUENCE [LARGE SCALE GENOMIC DNA]</scope>
    <source>
        <strain evidence="1 2">DSM 7213</strain>
    </source>
</reference>
<organism evidence="1 2">
    <name type="scientific">Desulfoscipio gibsoniae DSM 7213</name>
    <dbReference type="NCBI Taxonomy" id="767817"/>
    <lineage>
        <taxon>Bacteria</taxon>
        <taxon>Bacillati</taxon>
        <taxon>Bacillota</taxon>
        <taxon>Clostridia</taxon>
        <taxon>Eubacteriales</taxon>
        <taxon>Desulfallaceae</taxon>
        <taxon>Desulfoscipio</taxon>
    </lineage>
</organism>
<protein>
    <submittedName>
        <fullName evidence="1">Uncharacterized protein</fullName>
    </submittedName>
</protein>
<dbReference type="Proteomes" id="UP000013520">
    <property type="component" value="Chromosome"/>
</dbReference>
<evidence type="ECO:0000313" key="2">
    <source>
        <dbReference type="Proteomes" id="UP000013520"/>
    </source>
</evidence>
<dbReference type="EMBL" id="CP003273">
    <property type="protein sequence ID" value="AGL03366.1"/>
    <property type="molecule type" value="Genomic_DNA"/>
</dbReference>
<dbReference type="HOGENOM" id="CLU_2805432_0_0_9"/>
<sequence length="67" mass="7114">MAREQEREQQPAQIILAAINRAQLAAAGHIGAARGLVVFGTMDGGLLEKVNTGDMSNAVPVYFYEPG</sequence>
<keyword evidence="2" id="KW-1185">Reference proteome</keyword>
<name>R4KUS0_9FIRM</name>
<accession>R4KUS0</accession>
<dbReference type="STRING" id="767817.Desgi_4111"/>
<gene>
    <name evidence="1" type="ORF">Desgi_4111</name>
</gene>
<evidence type="ECO:0000313" key="1">
    <source>
        <dbReference type="EMBL" id="AGL03366.1"/>
    </source>
</evidence>
<dbReference type="KEGG" id="dgi:Desgi_4111"/>
<dbReference type="RefSeq" id="WP_006521594.1">
    <property type="nucleotide sequence ID" value="NC_021184.1"/>
</dbReference>
<dbReference type="AlphaFoldDB" id="R4KUS0"/>
<proteinExistence type="predicted"/>